<feature type="transmembrane region" description="Helical" evidence="1">
    <location>
        <begin position="75"/>
        <end position="96"/>
    </location>
</feature>
<feature type="transmembrane region" description="Helical" evidence="1">
    <location>
        <begin position="12"/>
        <end position="32"/>
    </location>
</feature>
<dbReference type="Pfam" id="PF02517">
    <property type="entry name" value="Rce1-like"/>
    <property type="match status" value="1"/>
</dbReference>
<gene>
    <name evidence="3" type="ORF">TD3509T_1395</name>
</gene>
<dbReference type="Proteomes" id="UP001497514">
    <property type="component" value="Chromosome"/>
</dbReference>
<organism evidence="3 4">
    <name type="scientific">Tenacibaculum dicentrarchi</name>
    <dbReference type="NCBI Taxonomy" id="669041"/>
    <lineage>
        <taxon>Bacteria</taxon>
        <taxon>Pseudomonadati</taxon>
        <taxon>Bacteroidota</taxon>
        <taxon>Flavobacteriia</taxon>
        <taxon>Flavobacteriales</taxon>
        <taxon>Flavobacteriaceae</taxon>
        <taxon>Tenacibaculum</taxon>
    </lineage>
</organism>
<reference evidence="3 4" key="1">
    <citation type="submission" date="2024-05" db="EMBL/GenBank/DDBJ databases">
        <authorList>
            <person name="Duchaud E."/>
        </authorList>
    </citation>
    <scope>NUCLEOTIDE SEQUENCE [LARGE SCALE GENOMIC DNA]</scope>
    <source>
        <strain evidence="3">Ena-SAMPLE-TAB-13-05-2024-13:56:06:370-140309</strain>
    </source>
</reference>
<evidence type="ECO:0000259" key="2">
    <source>
        <dbReference type="Pfam" id="PF02517"/>
    </source>
</evidence>
<keyword evidence="1" id="KW-1133">Transmembrane helix</keyword>
<proteinExistence type="predicted"/>
<feature type="transmembrane region" description="Helical" evidence="1">
    <location>
        <begin position="44"/>
        <end position="63"/>
    </location>
</feature>
<dbReference type="RefSeq" id="WP_101901340.1">
    <property type="nucleotide sequence ID" value="NZ_OZ038524.1"/>
</dbReference>
<keyword evidence="1" id="KW-0472">Membrane</keyword>
<name>A0ABM9NX90_9FLAO</name>
<feature type="domain" description="CAAX prenyl protease 2/Lysostaphin resistance protein A-like" evidence="2">
    <location>
        <begin position="109"/>
        <end position="149"/>
    </location>
</feature>
<keyword evidence="1" id="KW-0812">Transmembrane</keyword>
<protein>
    <recommendedName>
        <fullName evidence="2">CAAX prenyl protease 2/Lysostaphin resistance protein A-like domain-containing protein</fullName>
    </recommendedName>
</protein>
<dbReference type="EMBL" id="OZ038524">
    <property type="protein sequence ID" value="CAL2082683.1"/>
    <property type="molecule type" value="Genomic_DNA"/>
</dbReference>
<dbReference type="InterPro" id="IPR003675">
    <property type="entry name" value="Rce1/LyrA-like_dom"/>
</dbReference>
<feature type="transmembrane region" description="Helical" evidence="1">
    <location>
        <begin position="108"/>
        <end position="130"/>
    </location>
</feature>
<evidence type="ECO:0000313" key="3">
    <source>
        <dbReference type="EMBL" id="CAL2082683.1"/>
    </source>
</evidence>
<keyword evidence="4" id="KW-1185">Reference proteome</keyword>
<sequence>MNRFFKDLTIPKSILMTFILYGILLFLIFINVKLLNFDFNTTSFISQLLILVIIIILFNNYFFQLKDLECSFLKIIQFTMLGVTIGTIYYIYQFILSNKISQQYEITISLLIESIFLGVIYEELFFRGIILKGLLKKHRPYVAIITSSLPM</sequence>
<evidence type="ECO:0000256" key="1">
    <source>
        <dbReference type="SAM" id="Phobius"/>
    </source>
</evidence>
<evidence type="ECO:0000313" key="4">
    <source>
        <dbReference type="Proteomes" id="UP001497514"/>
    </source>
</evidence>
<accession>A0ABM9NX90</accession>